<dbReference type="InterPro" id="IPR020084">
    <property type="entry name" value="NUDIX_hydrolase_CS"/>
</dbReference>
<accession>A0ABX2TBZ4</accession>
<evidence type="ECO:0000313" key="7">
    <source>
        <dbReference type="Proteomes" id="UP000584642"/>
    </source>
</evidence>
<comment type="function">
    <text evidence="4">Accelerates the degradation of transcripts by removing pyrophosphate from the 5'-end of triphosphorylated RNA, leading to a more labile monophosphorylated state that can stimulate subsequent ribonuclease cleavage.</text>
</comment>
<dbReference type="SUPFAM" id="SSF55811">
    <property type="entry name" value="Nudix"/>
    <property type="match status" value="1"/>
</dbReference>
<dbReference type="HAMAP" id="MF_00298">
    <property type="entry name" value="Nudix_RppH"/>
    <property type="match status" value="1"/>
</dbReference>
<comment type="similarity">
    <text evidence="4">Belongs to the Nudix hydrolase family. RppH subfamily.</text>
</comment>
<dbReference type="InterPro" id="IPR015797">
    <property type="entry name" value="NUDIX_hydrolase-like_dom_sf"/>
</dbReference>
<dbReference type="PRINTS" id="PR00502">
    <property type="entry name" value="NUDIXFAMILY"/>
</dbReference>
<dbReference type="InterPro" id="IPR022927">
    <property type="entry name" value="RppH"/>
</dbReference>
<dbReference type="RefSeq" id="WP_180282520.1">
    <property type="nucleotide sequence ID" value="NZ_JABFDB010000008.1"/>
</dbReference>
<dbReference type="PANTHER" id="PTHR11839">
    <property type="entry name" value="UDP/ADP-SUGAR PYROPHOSPHATASE"/>
    <property type="match status" value="1"/>
</dbReference>
<organism evidence="6 7">
    <name type="scientific">Azospirillum oleiclasticum</name>
    <dbReference type="NCBI Taxonomy" id="2735135"/>
    <lineage>
        <taxon>Bacteria</taxon>
        <taxon>Pseudomonadati</taxon>
        <taxon>Pseudomonadota</taxon>
        <taxon>Alphaproteobacteria</taxon>
        <taxon>Rhodospirillales</taxon>
        <taxon>Azospirillaceae</taxon>
        <taxon>Azospirillum</taxon>
    </lineage>
</organism>
<evidence type="ECO:0000256" key="4">
    <source>
        <dbReference type="HAMAP-Rule" id="MF_00298"/>
    </source>
</evidence>
<protein>
    <recommendedName>
        <fullName evidence="4">RNA pyrophosphohydrolase</fullName>
        <ecNumber evidence="4">3.6.1.-</ecNumber>
    </recommendedName>
    <alternativeName>
        <fullName evidence="4">(Di)nucleoside polyphosphate hydrolase</fullName>
    </alternativeName>
</protein>
<dbReference type="PANTHER" id="PTHR11839:SF22">
    <property type="entry name" value="NUDIX HYDROLASE 26, CHLOROPLASTIC"/>
    <property type="match status" value="1"/>
</dbReference>
<comment type="caution">
    <text evidence="6">The sequence shown here is derived from an EMBL/GenBank/DDBJ whole genome shotgun (WGS) entry which is preliminary data.</text>
</comment>
<keyword evidence="3 4" id="KW-0378">Hydrolase</keyword>
<comment type="cofactor">
    <cofactor evidence="2">
        <name>Mg(2+)</name>
        <dbReference type="ChEBI" id="CHEBI:18420"/>
    </cofactor>
</comment>
<comment type="cofactor">
    <cofactor evidence="4">
        <name>a divalent metal cation</name>
        <dbReference type="ChEBI" id="CHEBI:60240"/>
    </cofactor>
</comment>
<dbReference type="EC" id="3.6.1.-" evidence="4"/>
<evidence type="ECO:0000256" key="1">
    <source>
        <dbReference type="ARBA" id="ARBA00001936"/>
    </source>
</evidence>
<dbReference type="PROSITE" id="PS51462">
    <property type="entry name" value="NUDIX"/>
    <property type="match status" value="1"/>
</dbReference>
<feature type="short sequence motif" description="Nudix box" evidence="4">
    <location>
        <begin position="42"/>
        <end position="63"/>
    </location>
</feature>
<dbReference type="EMBL" id="JABFDB010000008">
    <property type="protein sequence ID" value="NYZ20766.1"/>
    <property type="molecule type" value="Genomic_DNA"/>
</dbReference>
<dbReference type="GO" id="GO:0016787">
    <property type="term" value="F:hydrolase activity"/>
    <property type="evidence" value="ECO:0007669"/>
    <property type="project" value="UniProtKB-KW"/>
</dbReference>
<comment type="cofactor">
    <cofactor evidence="1">
        <name>Mn(2+)</name>
        <dbReference type="ChEBI" id="CHEBI:29035"/>
    </cofactor>
</comment>
<dbReference type="NCBIfam" id="NF001938">
    <property type="entry name" value="PRK00714.1-5"/>
    <property type="match status" value="1"/>
</dbReference>
<dbReference type="Gene3D" id="3.90.79.10">
    <property type="entry name" value="Nucleoside Triphosphate Pyrophosphohydrolase"/>
    <property type="match status" value="1"/>
</dbReference>
<proteinExistence type="inferred from homology"/>
<dbReference type="CDD" id="cd03671">
    <property type="entry name" value="NUDIX_Ap4A_hydrolase_plant_like"/>
    <property type="match status" value="1"/>
</dbReference>
<dbReference type="InterPro" id="IPR000086">
    <property type="entry name" value="NUDIX_hydrolase_dom"/>
</dbReference>
<feature type="domain" description="Nudix hydrolase" evidence="5">
    <location>
        <begin position="9"/>
        <end position="150"/>
    </location>
</feature>
<keyword evidence="7" id="KW-1185">Reference proteome</keyword>
<dbReference type="NCBIfam" id="NF001936">
    <property type="entry name" value="PRK00714.1-3"/>
    <property type="match status" value="1"/>
</dbReference>
<evidence type="ECO:0000256" key="2">
    <source>
        <dbReference type="ARBA" id="ARBA00001946"/>
    </source>
</evidence>
<dbReference type="Proteomes" id="UP000584642">
    <property type="component" value="Unassembled WGS sequence"/>
</dbReference>
<evidence type="ECO:0000313" key="6">
    <source>
        <dbReference type="EMBL" id="NYZ20766.1"/>
    </source>
</evidence>
<reference evidence="6 7" key="1">
    <citation type="submission" date="2020-05" db="EMBL/GenBank/DDBJ databases">
        <title>Azospirillum oleiclasticum sp. nov, a nitrogen-fixing and heavy crude oil-emulsifying bacterium isolated from the crude oil of Yumen Oilfield.</title>
        <authorList>
            <person name="Wu D."/>
            <person name="Cai M."/>
            <person name="Zhang X."/>
        </authorList>
    </citation>
    <scope>NUCLEOTIDE SEQUENCE [LARGE SCALE GENOMIC DNA]</scope>
    <source>
        <strain evidence="6 7">ROY-1-1-2</strain>
    </source>
</reference>
<dbReference type="Pfam" id="PF00293">
    <property type="entry name" value="NUDIX"/>
    <property type="match status" value="1"/>
</dbReference>
<evidence type="ECO:0000259" key="5">
    <source>
        <dbReference type="PROSITE" id="PS51462"/>
    </source>
</evidence>
<gene>
    <name evidence="4" type="primary">rppH</name>
    <name evidence="4" type="synonym">nudH</name>
    <name evidence="6" type="ORF">HND93_13705</name>
</gene>
<name>A0ABX2TBZ4_9PROT</name>
<evidence type="ECO:0000256" key="3">
    <source>
        <dbReference type="ARBA" id="ARBA00022801"/>
    </source>
</evidence>
<sequence>MTIDRSTLPYRPCVGIMLLNGRGQVFIAKRCDMAAAWQMPQGGIDDGETVDEAALRELKEEIGTDRAEILARTTEKLRYDLPDHLLGKVWKGRWRGQEQVWVAARFTGVDGDIDLDTEHPEFDAWKWVDADALPSLIVPFKRPVYEAVLAEFRDVIAGLRRS</sequence>
<dbReference type="InterPro" id="IPR020476">
    <property type="entry name" value="Nudix_hydrolase"/>
</dbReference>
<dbReference type="PROSITE" id="PS00893">
    <property type="entry name" value="NUDIX_BOX"/>
    <property type="match status" value="1"/>
</dbReference>